<organism evidence="9 10">
    <name type="scientific">Aspergillus clavatus (strain ATCC 1007 / CBS 513.65 / DSM 816 / NCTC 3887 / NRRL 1 / QM 1276 / 107)</name>
    <dbReference type="NCBI Taxonomy" id="344612"/>
    <lineage>
        <taxon>Eukaryota</taxon>
        <taxon>Fungi</taxon>
        <taxon>Dikarya</taxon>
        <taxon>Ascomycota</taxon>
        <taxon>Pezizomycotina</taxon>
        <taxon>Eurotiomycetes</taxon>
        <taxon>Eurotiomycetidae</taxon>
        <taxon>Eurotiales</taxon>
        <taxon>Aspergillaceae</taxon>
        <taxon>Aspergillus</taxon>
        <taxon>Aspergillus subgen. Fumigati</taxon>
    </lineage>
</organism>
<dbReference type="HOGENOM" id="CLU_011001_2_0_1"/>
<dbReference type="OrthoDB" id="937291at2759"/>
<feature type="domain" description="Trehalose synthase N-terminal" evidence="8">
    <location>
        <begin position="235"/>
        <end position="396"/>
    </location>
</feature>
<dbReference type="KEGG" id="act:ACLA_039960"/>
<dbReference type="InterPro" id="IPR001296">
    <property type="entry name" value="Glyco_trans_1"/>
</dbReference>
<dbReference type="eggNOG" id="KOG0853">
    <property type="taxonomic scope" value="Eukaryota"/>
</dbReference>
<dbReference type="AlphaFoldDB" id="A1CKV6"/>
<evidence type="ECO:0000256" key="2">
    <source>
        <dbReference type="ARBA" id="ARBA00011738"/>
    </source>
</evidence>
<dbReference type="Pfam" id="PF21269">
    <property type="entry name" value="TreT_GT1"/>
    <property type="match status" value="1"/>
</dbReference>
<dbReference type="GeneID" id="4703506"/>
<name>A1CKV6_ASPCL</name>
<dbReference type="Gene3D" id="3.40.50.2000">
    <property type="entry name" value="Glycogen Phosphorylase B"/>
    <property type="match status" value="2"/>
</dbReference>
<dbReference type="PANTHER" id="PTHR47779:SF1">
    <property type="entry name" value="SYNTHASE (CCG-9), PUTATIVE (AFU_ORTHOLOGUE AFUA_3G12100)-RELATED"/>
    <property type="match status" value="1"/>
</dbReference>
<accession>A1CKV6</accession>
<evidence type="ECO:0000256" key="1">
    <source>
        <dbReference type="ARBA" id="ARBA00009481"/>
    </source>
</evidence>
<dbReference type="RefSeq" id="XP_001271206.1">
    <property type="nucleotide sequence ID" value="XM_001271205.1"/>
</dbReference>
<dbReference type="VEuPathDB" id="FungiDB:ACLA_039960"/>
<dbReference type="Pfam" id="PF00534">
    <property type="entry name" value="Glycos_transf_1"/>
    <property type="match status" value="1"/>
</dbReference>
<keyword evidence="5" id="KW-0808">Transferase</keyword>
<keyword evidence="10" id="KW-1185">Reference proteome</keyword>
<evidence type="ECO:0000256" key="3">
    <source>
        <dbReference type="ARBA" id="ARBA00022526"/>
    </source>
</evidence>
<dbReference type="SUPFAM" id="SSF53756">
    <property type="entry name" value="UDP-Glycosyltransferase/glycogen phosphorylase"/>
    <property type="match status" value="1"/>
</dbReference>
<comment type="subunit">
    <text evidence="2">Homodimer.</text>
</comment>
<keyword evidence="4" id="KW-0328">Glycosyltransferase</keyword>
<evidence type="ECO:0000313" key="9">
    <source>
        <dbReference type="EMBL" id="EAW09780.1"/>
    </source>
</evidence>
<proteinExistence type="inferred from homology"/>
<dbReference type="InterPro" id="IPR049438">
    <property type="entry name" value="TreT_GT1"/>
</dbReference>
<evidence type="ECO:0000313" key="10">
    <source>
        <dbReference type="Proteomes" id="UP000006701"/>
    </source>
</evidence>
<dbReference type="GO" id="GO:0016757">
    <property type="term" value="F:glycosyltransferase activity"/>
    <property type="evidence" value="ECO:0007669"/>
    <property type="project" value="UniProtKB-KW"/>
</dbReference>
<protein>
    <submittedName>
        <fullName evidence="9">Trehalose synthase (Ccg-9), putative</fullName>
    </submittedName>
</protein>
<feature type="domain" description="Glycosyl transferase family 1" evidence="7">
    <location>
        <begin position="479"/>
        <end position="652"/>
    </location>
</feature>
<dbReference type="GO" id="GO:0006006">
    <property type="term" value="P:glucose metabolic process"/>
    <property type="evidence" value="ECO:0007669"/>
    <property type="project" value="UniProtKB-KW"/>
</dbReference>
<evidence type="ECO:0000256" key="6">
    <source>
        <dbReference type="ARBA" id="ARBA00023277"/>
    </source>
</evidence>
<sequence length="716" mass="80370">MPQDSLCFRRRSSVHQQRRLSVDFKKNSWTAPPSGTVYAGVSVLFTDDGHATIALAVRDATYLLEFIQEKITPKDGQSLPDAISDFILKQLESFTDKHLEKFMGVAMPQRIAEICPDICSRLWAELDIIPLVLPEETEQRPEKTNVPLPTYPGWETRSIDEQAESMGRKCVRLFGPENIPLLQVGFLGLVEVDSAFYVHLTKLHDYPKTVGPRTWDSIKYYVDDLKKRNVKVAFFSATPQGGGVALMRHAMVRFAHAAGIDIKWYVPKPRPGVFRITKTNHNILQGVQNPGERLTKEDWDKVTDWIEENAKRYWLIPGGPLRHPSEGGADVIIADDPQMPALIEIAKNMAPERPVIFRSHIQIRSDLIAQPDTPQAEAWGRMWELIQKADLFISHPVSSFVPTNVPKDIVGYIGASTDWLDGLNKNMRDWDVAYYGRVFNASCRNSGMPLINFPNGKTDPPIAISDPAIVDMANFTLLDEYIVQIARFDPSKGIFDVVDSYEKFYNRLTAAFPDTKPPKLLICGHGSVDDPDGSLIYDAVVSHIEHNIPYLIENICVMRLGPSDQVLNALLSKAKVALQLSTREGFEVKVSEAIHKGTPIIATRAGGIPLQVENGKNGFLVDVGDTDAVAQHLFDLWTDDELYNRISRYGIKNVCDEVSTVGHSLNWIYLASKLSKHEPVKPNGRFINDMAREEAGYPYLPEENRLTRAVEVKNMG</sequence>
<reference evidence="9 10" key="1">
    <citation type="journal article" date="2008" name="PLoS Genet.">
        <title>Genomic islands in the pathogenic filamentous fungus Aspergillus fumigatus.</title>
        <authorList>
            <person name="Fedorova N.D."/>
            <person name="Khaldi N."/>
            <person name="Joardar V.S."/>
            <person name="Maiti R."/>
            <person name="Amedeo P."/>
            <person name="Anderson M.J."/>
            <person name="Crabtree J."/>
            <person name="Silva J.C."/>
            <person name="Badger J.H."/>
            <person name="Albarraq A."/>
            <person name="Angiuoli S."/>
            <person name="Bussey H."/>
            <person name="Bowyer P."/>
            <person name="Cotty P.J."/>
            <person name="Dyer P.S."/>
            <person name="Egan A."/>
            <person name="Galens K."/>
            <person name="Fraser-Liggett C.M."/>
            <person name="Haas B.J."/>
            <person name="Inman J.M."/>
            <person name="Kent R."/>
            <person name="Lemieux S."/>
            <person name="Malavazi I."/>
            <person name="Orvis J."/>
            <person name="Roemer T."/>
            <person name="Ronning C.M."/>
            <person name="Sundaram J.P."/>
            <person name="Sutton G."/>
            <person name="Turner G."/>
            <person name="Venter J.C."/>
            <person name="White O.R."/>
            <person name="Whitty B.R."/>
            <person name="Youngman P."/>
            <person name="Wolfe K.H."/>
            <person name="Goldman G.H."/>
            <person name="Wortman J.R."/>
            <person name="Jiang B."/>
            <person name="Denning D.W."/>
            <person name="Nierman W.C."/>
        </authorList>
    </citation>
    <scope>NUCLEOTIDE SEQUENCE [LARGE SCALE GENOMIC DNA]</scope>
    <source>
        <strain evidence="10">ATCC 1007 / CBS 513.65 / DSM 816 / NCTC 3887 / NRRL 1</strain>
    </source>
</reference>
<keyword evidence="3" id="KW-0313">Glucose metabolism</keyword>
<evidence type="ECO:0000256" key="4">
    <source>
        <dbReference type="ARBA" id="ARBA00022676"/>
    </source>
</evidence>
<dbReference type="STRING" id="344612.A1CKV6"/>
<gene>
    <name evidence="9" type="ORF">ACLA_039960</name>
</gene>
<dbReference type="EMBL" id="DS027056">
    <property type="protein sequence ID" value="EAW09780.1"/>
    <property type="molecule type" value="Genomic_DNA"/>
</dbReference>
<evidence type="ECO:0000259" key="7">
    <source>
        <dbReference type="Pfam" id="PF00534"/>
    </source>
</evidence>
<dbReference type="InterPro" id="IPR052078">
    <property type="entry name" value="Trehalose_Metab_GTase"/>
</dbReference>
<dbReference type="OMA" id="NAAAWMY"/>
<evidence type="ECO:0000256" key="5">
    <source>
        <dbReference type="ARBA" id="ARBA00022679"/>
    </source>
</evidence>
<keyword evidence="6" id="KW-0119">Carbohydrate metabolism</keyword>
<dbReference type="Proteomes" id="UP000006701">
    <property type="component" value="Unassembled WGS sequence"/>
</dbReference>
<dbReference type="PANTHER" id="PTHR47779">
    <property type="entry name" value="SYNTHASE (CCG-9), PUTATIVE (AFU_ORTHOLOGUE AFUA_3G12100)-RELATED"/>
    <property type="match status" value="1"/>
</dbReference>
<evidence type="ECO:0000259" key="8">
    <source>
        <dbReference type="Pfam" id="PF21269"/>
    </source>
</evidence>
<comment type="similarity">
    <text evidence="1">Belongs to the glycosyltransferase group 1 family. Glycosyltransferase 4 subfamily.</text>
</comment>